<dbReference type="Proteomes" id="UP000179627">
    <property type="component" value="Unassembled WGS sequence"/>
</dbReference>
<dbReference type="AlphaFoldDB" id="A0A1S1R8N3"/>
<keyword evidence="4" id="KW-1185">Reference proteome</keyword>
<evidence type="ECO:0000256" key="1">
    <source>
        <dbReference type="SAM" id="MobiDB-lite"/>
    </source>
</evidence>
<dbReference type="InterPro" id="IPR025329">
    <property type="entry name" value="DUF4235"/>
</dbReference>
<evidence type="ECO:0000313" key="4">
    <source>
        <dbReference type="Proteomes" id="UP000179627"/>
    </source>
</evidence>
<sequence length="112" mass="11414">MSGSGSKMGWKVVGGAAAALAGTAANRGVTVAYRKVRKSDPPKNPVDPDTAWSEAIVWAAVSGLAVGLGRLAAERTAARGWVRATGSLPPGMQPNSAGPKPARRPEKAPQEV</sequence>
<comment type="caution">
    <text evidence="3">The sequence shown here is derived from an EMBL/GenBank/DDBJ whole genome shotgun (WGS) entry which is preliminary data.</text>
</comment>
<gene>
    <name evidence="3" type="ORF">CC117_11770</name>
</gene>
<reference evidence="4" key="1">
    <citation type="submission" date="2016-07" db="EMBL/GenBank/DDBJ databases">
        <title>Sequence Frankia sp. strain CcI1.17.</title>
        <authorList>
            <person name="Ghodhbane-Gtari F."/>
            <person name="Swanson E."/>
            <person name="Gueddou A."/>
            <person name="Morris K."/>
            <person name="Hezbri K."/>
            <person name="Ktari A."/>
            <person name="Nouioui I."/>
            <person name="Abebe-Akele F."/>
            <person name="Simpson S."/>
            <person name="Thomas K."/>
            <person name="Gtari M."/>
            <person name="Tisa L.S."/>
            <person name="Hurst S."/>
        </authorList>
    </citation>
    <scope>NUCLEOTIDE SEQUENCE [LARGE SCALE GENOMIC DNA]</scope>
    <source>
        <strain evidence="4">Cc1.17</strain>
    </source>
</reference>
<feature type="transmembrane region" description="Helical" evidence="2">
    <location>
        <begin position="51"/>
        <end position="73"/>
    </location>
</feature>
<keyword evidence="2" id="KW-0812">Transmembrane</keyword>
<dbReference type="Pfam" id="PF14019">
    <property type="entry name" value="DUF4235"/>
    <property type="match status" value="1"/>
</dbReference>
<evidence type="ECO:0008006" key="5">
    <source>
        <dbReference type="Google" id="ProtNLM"/>
    </source>
</evidence>
<proteinExistence type="predicted"/>
<dbReference type="RefSeq" id="WP_071082839.1">
    <property type="nucleotide sequence ID" value="NZ_MBLM01000036.1"/>
</dbReference>
<name>A0A1S1R8N3_9ACTN</name>
<dbReference type="OrthoDB" id="6293727at2"/>
<accession>A0A1S1R8N3</accession>
<evidence type="ECO:0000256" key="2">
    <source>
        <dbReference type="SAM" id="Phobius"/>
    </source>
</evidence>
<feature type="region of interest" description="Disordered" evidence="1">
    <location>
        <begin position="83"/>
        <end position="112"/>
    </location>
</feature>
<evidence type="ECO:0000313" key="3">
    <source>
        <dbReference type="EMBL" id="OHV43268.1"/>
    </source>
</evidence>
<keyword evidence="2" id="KW-1133">Transmembrane helix</keyword>
<organism evidence="3 4">
    <name type="scientific">Parafrankia colletiae</name>
    <dbReference type="NCBI Taxonomy" id="573497"/>
    <lineage>
        <taxon>Bacteria</taxon>
        <taxon>Bacillati</taxon>
        <taxon>Actinomycetota</taxon>
        <taxon>Actinomycetes</taxon>
        <taxon>Frankiales</taxon>
        <taxon>Frankiaceae</taxon>
        <taxon>Parafrankia</taxon>
    </lineage>
</organism>
<dbReference type="EMBL" id="MBLM01000036">
    <property type="protein sequence ID" value="OHV43268.1"/>
    <property type="molecule type" value="Genomic_DNA"/>
</dbReference>
<keyword evidence="2" id="KW-0472">Membrane</keyword>
<feature type="compositionally biased region" description="Basic and acidic residues" evidence="1">
    <location>
        <begin position="103"/>
        <end position="112"/>
    </location>
</feature>
<protein>
    <recommendedName>
        <fullName evidence="5">DUF4235 domain-containing protein</fullName>
    </recommendedName>
</protein>